<feature type="region of interest" description="Disordered" evidence="2">
    <location>
        <begin position="249"/>
        <end position="332"/>
    </location>
</feature>
<dbReference type="RefSeq" id="WP_106395075.1">
    <property type="nucleotide sequence ID" value="NZ_PVNK01000259.1"/>
</dbReference>
<dbReference type="AlphaFoldDB" id="A0A2S9XDX5"/>
<dbReference type="GO" id="GO:0006355">
    <property type="term" value="P:regulation of DNA-templated transcription"/>
    <property type="evidence" value="ECO:0007669"/>
    <property type="project" value="InterPro"/>
</dbReference>
<protein>
    <recommendedName>
        <fullName evidence="3">HTH HARE-type domain-containing protein</fullName>
    </recommendedName>
</protein>
<proteinExistence type="predicted"/>
<evidence type="ECO:0000256" key="2">
    <source>
        <dbReference type="SAM" id="MobiDB-lite"/>
    </source>
</evidence>
<gene>
    <name evidence="4" type="ORF">ENSA5_58760</name>
</gene>
<evidence type="ECO:0000259" key="3">
    <source>
        <dbReference type="PROSITE" id="PS51913"/>
    </source>
</evidence>
<feature type="compositionally biased region" description="Low complexity" evidence="2">
    <location>
        <begin position="137"/>
        <end position="153"/>
    </location>
</feature>
<dbReference type="PROSITE" id="PS51913">
    <property type="entry name" value="HTH_HARE"/>
    <property type="match status" value="1"/>
</dbReference>
<sequence length="576" mass="63092">MTFLEAAIEILRSTEDPLHFNDIARLAVERKLLSHVGRDPEAAMRSCLNSAVRSKVHDGLVMRSKPGHYRLRPGVAVPDLPPPPSSAEPLPDAELEVAEAAASEKPAADKPKKVSKTKKKARTSSKRTSQKTKSEEAVAAQDAPAEATPAAPKKTTRRRSRSASKSEPAVTADDSQLKLEVAPEPDGAKPDGAKPGDGPASVPVPELDPSKVRFRGPEGSGLEGDTDIALVMANAMSRLVDERPELREELEAMQKVETPDPEVIEVGRKKRSGTGRAQGRGREERSDRARDDRGREDREEDRGSRRRRRRRRRNRRVEWSESGGQRSQAARGDELLDRVATVLSEAGSRSLHVRQIAESLAAQDVLGGEISEIERAVTAAMLLDVNRRGDASRFAVRGDARYQLRGSRLPEKAAAAEHAMRAAVQRLENETESQLHLWLQSLGARSLESLVRIWLAREGFTLVGTLPPSRGLGKLVVDDPDPEEDEARTLVLVVPRKTSLEPKLWDGEAERNGCANTMVFAMCDPPADQSIGETRVVFAPDLVRWLLRRGIGVRNLSIQVPVLDPDLIESVGGLDT</sequence>
<dbReference type="InterPro" id="IPR007759">
    <property type="entry name" value="Asxl_HARE-HTH"/>
</dbReference>
<evidence type="ECO:0000313" key="5">
    <source>
        <dbReference type="Proteomes" id="UP000237968"/>
    </source>
</evidence>
<organism evidence="4 5">
    <name type="scientific">Enhygromyxa salina</name>
    <dbReference type="NCBI Taxonomy" id="215803"/>
    <lineage>
        <taxon>Bacteria</taxon>
        <taxon>Pseudomonadati</taxon>
        <taxon>Myxococcota</taxon>
        <taxon>Polyangia</taxon>
        <taxon>Nannocystales</taxon>
        <taxon>Nannocystaceae</taxon>
        <taxon>Enhygromyxa</taxon>
    </lineage>
</organism>
<feature type="compositionally biased region" description="Basic residues" evidence="2">
    <location>
        <begin position="304"/>
        <end position="315"/>
    </location>
</feature>
<feature type="compositionally biased region" description="Basic and acidic residues" evidence="2">
    <location>
        <begin position="249"/>
        <end position="258"/>
    </location>
</feature>
<keyword evidence="1" id="KW-0804">Transcription</keyword>
<keyword evidence="5" id="KW-1185">Reference proteome</keyword>
<feature type="compositionally biased region" description="Basic and acidic residues" evidence="2">
    <location>
        <begin position="280"/>
        <end position="303"/>
    </location>
</feature>
<accession>A0A2S9XDX5</accession>
<reference evidence="4 5" key="1">
    <citation type="submission" date="2018-03" db="EMBL/GenBank/DDBJ databases">
        <title>Draft Genome Sequences of the Obligatory Marine Myxobacteria Enhygromyxa salina SWB005.</title>
        <authorList>
            <person name="Poehlein A."/>
            <person name="Moghaddam J.A."/>
            <person name="Harms H."/>
            <person name="Alanjari M."/>
            <person name="Koenig G.M."/>
            <person name="Daniel R."/>
            <person name="Schaeberle T.F."/>
        </authorList>
    </citation>
    <scope>NUCLEOTIDE SEQUENCE [LARGE SCALE GENOMIC DNA]</scope>
    <source>
        <strain evidence="4 5">SWB005</strain>
    </source>
</reference>
<comment type="caution">
    <text evidence="4">The sequence shown here is derived from an EMBL/GenBank/DDBJ whole genome shotgun (WGS) entry which is preliminary data.</text>
</comment>
<dbReference type="OrthoDB" id="34413at2"/>
<dbReference type="Pfam" id="PF05066">
    <property type="entry name" value="HARE-HTH"/>
    <property type="match status" value="1"/>
</dbReference>
<feature type="domain" description="HTH HARE-type" evidence="3">
    <location>
        <begin position="1"/>
        <end position="74"/>
    </location>
</feature>
<dbReference type="EMBL" id="PVNK01000259">
    <property type="protein sequence ID" value="PRP91066.1"/>
    <property type="molecule type" value="Genomic_DNA"/>
</dbReference>
<evidence type="ECO:0000313" key="4">
    <source>
        <dbReference type="EMBL" id="PRP91066.1"/>
    </source>
</evidence>
<feature type="compositionally biased region" description="Basic residues" evidence="2">
    <location>
        <begin position="113"/>
        <end position="130"/>
    </location>
</feature>
<name>A0A2S9XDX5_9BACT</name>
<dbReference type="Proteomes" id="UP000237968">
    <property type="component" value="Unassembled WGS sequence"/>
</dbReference>
<evidence type="ECO:0000256" key="1">
    <source>
        <dbReference type="ARBA" id="ARBA00023163"/>
    </source>
</evidence>
<feature type="region of interest" description="Disordered" evidence="2">
    <location>
        <begin position="72"/>
        <end position="227"/>
    </location>
</feature>